<dbReference type="Proteomes" id="UP000011185">
    <property type="component" value="Unassembled WGS sequence"/>
</dbReference>
<gene>
    <name evidence="1" type="ORF">THOM_2411</name>
</gene>
<dbReference type="VEuPathDB" id="MicrosporidiaDB:THOM_2411"/>
<name>L7JTP1_TRAHO</name>
<evidence type="ECO:0000313" key="2">
    <source>
        <dbReference type="Proteomes" id="UP000011185"/>
    </source>
</evidence>
<dbReference type="HOGENOM" id="CLU_3410805_0_0_1"/>
<organism evidence="1 2">
    <name type="scientific">Trachipleistophora hominis</name>
    <name type="common">Microsporidian parasite</name>
    <dbReference type="NCBI Taxonomy" id="72359"/>
    <lineage>
        <taxon>Eukaryota</taxon>
        <taxon>Fungi</taxon>
        <taxon>Fungi incertae sedis</taxon>
        <taxon>Microsporidia</taxon>
        <taxon>Pleistophoridae</taxon>
        <taxon>Trachipleistophora</taxon>
    </lineage>
</organism>
<accession>L7JTP1</accession>
<dbReference type="AlphaFoldDB" id="L7JTP1"/>
<keyword evidence="2" id="KW-1185">Reference proteome</keyword>
<dbReference type="InParanoid" id="L7JTP1"/>
<reference evidence="1 2" key="1">
    <citation type="journal article" date="2012" name="PLoS Pathog.">
        <title>The genome of the obligate intracellular parasite Trachipleistophora hominis: new insights into microsporidian genome dynamics and reductive evolution.</title>
        <authorList>
            <person name="Heinz E."/>
            <person name="Williams T.A."/>
            <person name="Nakjang S."/>
            <person name="Noel C.J."/>
            <person name="Swan D.C."/>
            <person name="Goldberg A.V."/>
            <person name="Harris S.R."/>
            <person name="Weinmaier T."/>
            <person name="Markert S."/>
            <person name="Becher D."/>
            <person name="Bernhardt J."/>
            <person name="Dagan T."/>
            <person name="Hacker C."/>
            <person name="Lucocq J.M."/>
            <person name="Schweder T."/>
            <person name="Rattei T."/>
            <person name="Hall N."/>
            <person name="Hirt R.P."/>
            <person name="Embley T.M."/>
        </authorList>
    </citation>
    <scope>NUCLEOTIDE SEQUENCE [LARGE SCALE GENOMIC DNA]</scope>
</reference>
<proteinExistence type="predicted"/>
<sequence>MYRQIRCIQYQMRIKYKYESETLTDKCLK</sequence>
<evidence type="ECO:0000313" key="1">
    <source>
        <dbReference type="EMBL" id="ELQ74660.1"/>
    </source>
</evidence>
<protein>
    <submittedName>
        <fullName evidence="1">Uncharacterized protein</fullName>
    </submittedName>
</protein>
<dbReference type="EMBL" id="JH994032">
    <property type="protein sequence ID" value="ELQ74660.1"/>
    <property type="molecule type" value="Genomic_DNA"/>
</dbReference>